<keyword evidence="4" id="KW-1185">Reference proteome</keyword>
<feature type="compositionally biased region" description="Polar residues" evidence="2">
    <location>
        <begin position="130"/>
        <end position="141"/>
    </location>
</feature>
<name>A0AAR5P8V9_DENPD</name>
<reference evidence="3" key="2">
    <citation type="submission" date="2024-08" db="UniProtKB">
        <authorList>
            <consortium name="EnsemblMetazoa"/>
        </authorList>
    </citation>
    <scope>IDENTIFICATION</scope>
</reference>
<protein>
    <submittedName>
        <fullName evidence="3">Uncharacterized protein</fullName>
    </submittedName>
</protein>
<dbReference type="Proteomes" id="UP000019118">
    <property type="component" value="Unassembled WGS sequence"/>
</dbReference>
<accession>A0AAR5P8V9</accession>
<sequence length="279" mass="31006">MAPLTTDEFVRRLEAMEAKLKKANKQVAFWRGRALVAETLMAASRPEATSEASDEEMEESAEEAAPPTASNAHSGPSTDSSDGEGFKSSNRRRKRIGPMSFSEEDKSSKKCALPTGRKPQPRDPRKAAQPAQQTRTSTQQPAKDVTKKQGAPAAQQTSTRRTKIPPIVLREKSKYDEITRKLMDSKVNYGCGITTKKGVRTLPFWILDNNKYQYHTYQLEEEKQLSSHPGCSRILDRGKNPGGTHCSRISPHHNRPMAQKWAAHSGGTGPTAENREDYI</sequence>
<feature type="compositionally biased region" description="Polar residues" evidence="2">
    <location>
        <begin position="71"/>
        <end position="80"/>
    </location>
</feature>
<evidence type="ECO:0000256" key="1">
    <source>
        <dbReference type="SAM" id="Coils"/>
    </source>
</evidence>
<keyword evidence="1" id="KW-0175">Coiled coil</keyword>
<feature type="compositionally biased region" description="Acidic residues" evidence="2">
    <location>
        <begin position="52"/>
        <end position="62"/>
    </location>
</feature>
<feature type="coiled-coil region" evidence="1">
    <location>
        <begin position="6"/>
        <end position="33"/>
    </location>
</feature>
<evidence type="ECO:0000256" key="2">
    <source>
        <dbReference type="SAM" id="MobiDB-lite"/>
    </source>
</evidence>
<evidence type="ECO:0000313" key="4">
    <source>
        <dbReference type="Proteomes" id="UP000019118"/>
    </source>
</evidence>
<evidence type="ECO:0000313" key="3">
    <source>
        <dbReference type="EnsemblMetazoa" id="XP_019757525.1"/>
    </source>
</evidence>
<feature type="region of interest" description="Disordered" evidence="2">
    <location>
        <begin position="255"/>
        <end position="279"/>
    </location>
</feature>
<organism evidence="3 4">
    <name type="scientific">Dendroctonus ponderosae</name>
    <name type="common">Mountain pine beetle</name>
    <dbReference type="NCBI Taxonomy" id="77166"/>
    <lineage>
        <taxon>Eukaryota</taxon>
        <taxon>Metazoa</taxon>
        <taxon>Ecdysozoa</taxon>
        <taxon>Arthropoda</taxon>
        <taxon>Hexapoda</taxon>
        <taxon>Insecta</taxon>
        <taxon>Pterygota</taxon>
        <taxon>Neoptera</taxon>
        <taxon>Endopterygota</taxon>
        <taxon>Coleoptera</taxon>
        <taxon>Polyphaga</taxon>
        <taxon>Cucujiformia</taxon>
        <taxon>Curculionidae</taxon>
        <taxon>Scolytinae</taxon>
        <taxon>Dendroctonus</taxon>
    </lineage>
</organism>
<feature type="region of interest" description="Disordered" evidence="2">
    <location>
        <begin position="42"/>
        <end position="163"/>
    </location>
</feature>
<dbReference type="AlphaFoldDB" id="A0AAR5P8V9"/>
<reference evidence="4" key="1">
    <citation type="journal article" date="2013" name="Genome Biol.">
        <title>Draft genome of the mountain pine beetle, Dendroctonus ponderosae Hopkins, a major forest pest.</title>
        <authorList>
            <person name="Keeling C.I."/>
            <person name="Yuen M.M."/>
            <person name="Liao N.Y."/>
            <person name="Docking T.R."/>
            <person name="Chan S.K."/>
            <person name="Taylor G.A."/>
            <person name="Palmquist D.L."/>
            <person name="Jackman S.D."/>
            <person name="Nguyen A."/>
            <person name="Li M."/>
            <person name="Henderson H."/>
            <person name="Janes J.K."/>
            <person name="Zhao Y."/>
            <person name="Pandoh P."/>
            <person name="Moore R."/>
            <person name="Sperling F.A."/>
            <person name="Huber D.P."/>
            <person name="Birol I."/>
            <person name="Jones S.J."/>
            <person name="Bohlmann J."/>
        </authorList>
    </citation>
    <scope>NUCLEOTIDE SEQUENCE</scope>
</reference>
<proteinExistence type="predicted"/>
<dbReference type="EnsemblMetazoa" id="XM_019901966.1">
    <property type="protein sequence ID" value="XP_019757525.1"/>
    <property type="gene ID" value="LOC109535925"/>
</dbReference>